<keyword evidence="1" id="KW-0472">Membrane</keyword>
<evidence type="ECO:0000256" key="1">
    <source>
        <dbReference type="SAM" id="Phobius"/>
    </source>
</evidence>
<reference evidence="2" key="2">
    <citation type="submission" date="2025-09" db="UniProtKB">
        <authorList>
            <consortium name="Ensembl"/>
        </authorList>
    </citation>
    <scope>IDENTIFICATION</scope>
</reference>
<dbReference type="AlphaFoldDB" id="A0A8C7JM25"/>
<proteinExistence type="predicted"/>
<keyword evidence="1" id="KW-1133">Transmembrane helix</keyword>
<dbReference type="GeneTree" id="ENSGT01010000229452"/>
<dbReference type="Ensembl" id="ENSOKIT00005094082.1">
    <property type="protein sequence ID" value="ENSOKIP00005087995.1"/>
    <property type="gene ID" value="ENSOKIG00005038351.1"/>
</dbReference>
<feature type="transmembrane region" description="Helical" evidence="1">
    <location>
        <begin position="97"/>
        <end position="120"/>
    </location>
</feature>
<organism evidence="2 3">
    <name type="scientific">Oncorhynchus kisutch</name>
    <name type="common">Coho salmon</name>
    <name type="synonym">Salmo kisutch</name>
    <dbReference type="NCBI Taxonomy" id="8019"/>
    <lineage>
        <taxon>Eukaryota</taxon>
        <taxon>Metazoa</taxon>
        <taxon>Chordata</taxon>
        <taxon>Craniata</taxon>
        <taxon>Vertebrata</taxon>
        <taxon>Euteleostomi</taxon>
        <taxon>Actinopterygii</taxon>
        <taxon>Neopterygii</taxon>
        <taxon>Teleostei</taxon>
        <taxon>Protacanthopterygii</taxon>
        <taxon>Salmoniformes</taxon>
        <taxon>Salmonidae</taxon>
        <taxon>Salmoninae</taxon>
        <taxon>Oncorhynchus</taxon>
    </lineage>
</organism>
<evidence type="ECO:0000313" key="3">
    <source>
        <dbReference type="Proteomes" id="UP000694557"/>
    </source>
</evidence>
<accession>A0A8C7JM25</accession>
<dbReference type="InterPro" id="IPR021836">
    <property type="entry name" value="DUF3429"/>
</dbReference>
<dbReference type="Proteomes" id="UP000694557">
    <property type="component" value="Unassembled WGS sequence"/>
</dbReference>
<evidence type="ECO:0000313" key="2">
    <source>
        <dbReference type="Ensembl" id="ENSOKIP00005087995.1"/>
    </source>
</evidence>
<dbReference type="PANTHER" id="PTHR15887">
    <property type="entry name" value="TRANSMEMBRANE PROTEIN 69"/>
    <property type="match status" value="1"/>
</dbReference>
<dbReference type="PANTHER" id="PTHR15887:SF1">
    <property type="entry name" value="TRANSMEMBRANE PROTEIN 69"/>
    <property type="match status" value="1"/>
</dbReference>
<sequence>TLQQIAKNIRVLWTRIYTVGQIILNPTEKCFQQHSFFLLPGSNMAISATDTLGDPTSPQHENPGQCLGFSALLPFLGAPLLRVVTQSYLPEVAYAQVVYGASIMSFLEGALVVIMGLCLLKALETILTLVATFSLDATLTLKEMWPEKKIKTVD</sequence>
<keyword evidence="1" id="KW-0812">Transmembrane</keyword>
<keyword evidence="3" id="KW-1185">Reference proteome</keyword>
<protein>
    <submittedName>
        <fullName evidence="2">Uncharacterized protein</fullName>
    </submittedName>
</protein>
<name>A0A8C7JM25_ONCKI</name>
<feature type="transmembrane region" description="Helical" evidence="1">
    <location>
        <begin position="66"/>
        <end position="85"/>
    </location>
</feature>
<reference evidence="2" key="1">
    <citation type="submission" date="2025-08" db="UniProtKB">
        <authorList>
            <consortium name="Ensembl"/>
        </authorList>
    </citation>
    <scope>IDENTIFICATION</scope>
</reference>